<evidence type="ECO:0000256" key="3">
    <source>
        <dbReference type="SAM" id="MobiDB-lite"/>
    </source>
</evidence>
<reference evidence="4" key="1">
    <citation type="submission" date="2020-08" db="EMBL/GenBank/DDBJ databases">
        <title>Whole genome shotgun sequence of Actinocatenispora sera NBRC 101916.</title>
        <authorList>
            <person name="Komaki H."/>
            <person name="Tamura T."/>
        </authorList>
    </citation>
    <scope>NUCLEOTIDE SEQUENCE</scope>
    <source>
        <strain evidence="4">NBRC 101916</strain>
    </source>
</reference>
<dbReference type="Proteomes" id="UP000680750">
    <property type="component" value="Chromosome"/>
</dbReference>
<dbReference type="OrthoDB" id="9765625at2"/>
<comment type="function">
    <text evidence="2">Involved in the biosynthesis of a nickel-pincer cofactor ((SCS)Ni(II) pincer complex). Binds Ni(2+), and functions in nickel delivery to pyridinium-3,5-bisthiocarboxylic acid mononucleotide (P2TMN), to form the mature cofactor. Is thus probably required for the activation of nickel-pincer cofactor-dependent enzymes.</text>
</comment>
<dbReference type="HAMAP" id="MF_01074">
    <property type="entry name" value="LarC"/>
    <property type="match status" value="1"/>
</dbReference>
<comment type="catalytic activity">
    <reaction evidence="2">
        <text>Ni(II)-pyridinium-3,5-bisthiocarboxylate mononucleotide = pyridinium-3,5-bisthiocarboxylate mononucleotide + Ni(2+)</text>
        <dbReference type="Rhea" id="RHEA:54784"/>
        <dbReference type="ChEBI" id="CHEBI:49786"/>
        <dbReference type="ChEBI" id="CHEBI:137372"/>
        <dbReference type="ChEBI" id="CHEBI:137373"/>
        <dbReference type="EC" id="4.99.1.12"/>
    </reaction>
</comment>
<dbReference type="AlphaFoldDB" id="A0A810KVN1"/>
<dbReference type="RefSeq" id="WP_035295951.1">
    <property type="nucleotide sequence ID" value="NZ_AP023354.1"/>
</dbReference>
<dbReference type="PANTHER" id="PTHR36566">
    <property type="entry name" value="NICKEL INSERTION PROTEIN-RELATED"/>
    <property type="match status" value="1"/>
</dbReference>
<dbReference type="Pfam" id="PF01969">
    <property type="entry name" value="Ni_insertion"/>
    <property type="match status" value="1"/>
</dbReference>
<accession>A0A810KVN1</accession>
<organism evidence="4 5">
    <name type="scientific">Actinocatenispora sera</name>
    <dbReference type="NCBI Taxonomy" id="390989"/>
    <lineage>
        <taxon>Bacteria</taxon>
        <taxon>Bacillati</taxon>
        <taxon>Actinomycetota</taxon>
        <taxon>Actinomycetes</taxon>
        <taxon>Micromonosporales</taxon>
        <taxon>Micromonosporaceae</taxon>
        <taxon>Actinocatenispora</taxon>
    </lineage>
</organism>
<dbReference type="GO" id="GO:0051604">
    <property type="term" value="P:protein maturation"/>
    <property type="evidence" value="ECO:0007669"/>
    <property type="project" value="UniProtKB-UniRule"/>
</dbReference>
<keyword evidence="1 2" id="KW-0533">Nickel</keyword>
<dbReference type="PANTHER" id="PTHR36566:SF1">
    <property type="entry name" value="PYRIDINIUM-3,5-BISTHIOCARBOXYLIC ACID MONONUCLEOTIDE NICKEL INSERTION PROTEIN"/>
    <property type="match status" value="1"/>
</dbReference>
<dbReference type="EMBL" id="AP023354">
    <property type="protein sequence ID" value="BCJ27283.1"/>
    <property type="molecule type" value="Genomic_DNA"/>
</dbReference>
<dbReference type="EC" id="4.99.1.12" evidence="2"/>
<feature type="compositionally biased region" description="Low complexity" evidence="3">
    <location>
        <begin position="250"/>
        <end position="267"/>
    </location>
</feature>
<dbReference type="InterPro" id="IPR002822">
    <property type="entry name" value="Ni_insertion"/>
</dbReference>
<evidence type="ECO:0000313" key="5">
    <source>
        <dbReference type="Proteomes" id="UP000680750"/>
    </source>
</evidence>
<comment type="similarity">
    <text evidence="2">Belongs to the LarC family.</text>
</comment>
<sequence length="433" mass="44098">MIGWLDCANGASGDMFLGTLVDAGVPLDHLQAAVSALPVEPIRLTAEPTSRHAIAATKVHVEAPESHHHRHWSDVRQILTGATLPAAVRDTALDAFARLAAAEAEVHGTSPEEVHFHEVGALDAIADIVGTCAGIDWLREQRGLTELSAGPLALGSGRARGAHGAIPIPGPAVLGIVRAASIPVTGGDLPYEACTPTGAALLATHVAQWRSMPPLRVTGTGVGAGGRDPAETANVLRLILGEAAAAGRAGVPGGVADPGRAEAAGDGADPDGTDVAGPGSTEADALVLECNVDDLDPRLWPAVLAKLLAAGAADAWLTPILMKKGRPAHTLSVLCRAEHAAALRAIVFAETSSIGLRAHPVRKFPLDRAERAVHVAGQPIRVKVASDDGSVVNVSVEYADVAAAAAALSLPAKQILARATAAAAELYPTGEAQ</sequence>
<gene>
    <name evidence="2" type="primary">larC</name>
    <name evidence="4" type="ORF">Asera_13910</name>
</gene>
<dbReference type="Gene3D" id="3.30.70.1380">
    <property type="entry name" value="Transcriptional regulatory protein pf0864 domain like"/>
    <property type="match status" value="1"/>
</dbReference>
<keyword evidence="2" id="KW-0456">Lyase</keyword>
<dbReference type="GO" id="GO:0016151">
    <property type="term" value="F:nickel cation binding"/>
    <property type="evidence" value="ECO:0007669"/>
    <property type="project" value="UniProtKB-UniRule"/>
</dbReference>
<feature type="region of interest" description="Disordered" evidence="3">
    <location>
        <begin position="250"/>
        <end position="278"/>
    </location>
</feature>
<dbReference type="GO" id="GO:0016829">
    <property type="term" value="F:lyase activity"/>
    <property type="evidence" value="ECO:0007669"/>
    <property type="project" value="UniProtKB-UniRule"/>
</dbReference>
<dbReference type="KEGG" id="aser:Asera_13910"/>
<evidence type="ECO:0000313" key="4">
    <source>
        <dbReference type="EMBL" id="BCJ27283.1"/>
    </source>
</evidence>
<dbReference type="Gene3D" id="3.10.20.300">
    <property type="entry name" value="mk0293 like domain"/>
    <property type="match status" value="1"/>
</dbReference>
<keyword evidence="5" id="KW-1185">Reference proteome</keyword>
<name>A0A810KVN1_9ACTN</name>
<evidence type="ECO:0000256" key="1">
    <source>
        <dbReference type="ARBA" id="ARBA00022596"/>
    </source>
</evidence>
<evidence type="ECO:0000256" key="2">
    <source>
        <dbReference type="HAMAP-Rule" id="MF_01074"/>
    </source>
</evidence>
<dbReference type="NCBIfam" id="TIGR00299">
    <property type="entry name" value="nickel pincer cofactor biosynthesis protein LarC"/>
    <property type="match status" value="1"/>
</dbReference>
<protein>
    <recommendedName>
        <fullName evidence="2">Pyridinium-3,5-bisthiocarboxylic acid mononucleotide nickel insertion protein</fullName>
        <shortName evidence="2">P2TMN nickel insertion protein</shortName>
        <ecNumber evidence="2">4.99.1.12</ecNumber>
    </recommendedName>
    <alternativeName>
        <fullName evidence="2">Nickel-pincer cofactor biosynthesis protein LarC</fullName>
    </alternativeName>
</protein>
<proteinExistence type="inferred from homology"/>